<evidence type="ECO:0000313" key="2">
    <source>
        <dbReference type="EMBL" id="GAA4453431.1"/>
    </source>
</evidence>
<feature type="transmembrane region" description="Helical" evidence="1">
    <location>
        <begin position="281"/>
        <end position="305"/>
    </location>
</feature>
<keyword evidence="1" id="KW-1133">Transmembrane helix</keyword>
<dbReference type="Proteomes" id="UP001500840">
    <property type="component" value="Unassembled WGS sequence"/>
</dbReference>
<dbReference type="RefSeq" id="WP_345322351.1">
    <property type="nucleotide sequence ID" value="NZ_BAABGA010000030.1"/>
</dbReference>
<comment type="caution">
    <text evidence="2">The sequence shown here is derived from an EMBL/GenBank/DDBJ whole genome shotgun (WGS) entry which is preliminary data.</text>
</comment>
<dbReference type="PANTHER" id="PTHR30012:SF0">
    <property type="entry name" value="TYPE II SECRETION SYSTEM PROTEIN F-RELATED"/>
    <property type="match status" value="1"/>
</dbReference>
<proteinExistence type="predicted"/>
<protein>
    <recommendedName>
        <fullName evidence="4">Type II secretion system protein F</fullName>
    </recommendedName>
</protein>
<evidence type="ECO:0000313" key="3">
    <source>
        <dbReference type="Proteomes" id="UP001500840"/>
    </source>
</evidence>
<evidence type="ECO:0008006" key="4">
    <source>
        <dbReference type="Google" id="ProtNLM"/>
    </source>
</evidence>
<keyword evidence="1" id="KW-0472">Membrane</keyword>
<accession>A0ABP8MN89</accession>
<dbReference type="EMBL" id="BAABGA010000030">
    <property type="protein sequence ID" value="GAA4453431.1"/>
    <property type="molecule type" value="Genomic_DNA"/>
</dbReference>
<gene>
    <name evidence="2" type="ORF">GCM10023156_24440</name>
</gene>
<organism evidence="2 3">
    <name type="scientific">Novipirellula rosea</name>
    <dbReference type="NCBI Taxonomy" id="1031540"/>
    <lineage>
        <taxon>Bacteria</taxon>
        <taxon>Pseudomonadati</taxon>
        <taxon>Planctomycetota</taxon>
        <taxon>Planctomycetia</taxon>
        <taxon>Pirellulales</taxon>
        <taxon>Pirellulaceae</taxon>
        <taxon>Novipirellula</taxon>
    </lineage>
</organism>
<reference evidence="3" key="1">
    <citation type="journal article" date="2019" name="Int. J. Syst. Evol. Microbiol.">
        <title>The Global Catalogue of Microorganisms (GCM) 10K type strain sequencing project: providing services to taxonomists for standard genome sequencing and annotation.</title>
        <authorList>
            <consortium name="The Broad Institute Genomics Platform"/>
            <consortium name="The Broad Institute Genome Sequencing Center for Infectious Disease"/>
            <person name="Wu L."/>
            <person name="Ma J."/>
        </authorList>
    </citation>
    <scope>NUCLEOTIDE SEQUENCE [LARGE SCALE GENOMIC DNA]</scope>
    <source>
        <strain evidence="3">JCM 17759</strain>
    </source>
</reference>
<feature type="transmembrane region" description="Helical" evidence="1">
    <location>
        <begin position="107"/>
        <end position="128"/>
    </location>
</feature>
<keyword evidence="1" id="KW-0812">Transmembrane</keyword>
<keyword evidence="3" id="KW-1185">Reference proteome</keyword>
<dbReference type="InterPro" id="IPR003004">
    <property type="entry name" value="GspF/PilC"/>
</dbReference>
<feature type="transmembrane region" description="Helical" evidence="1">
    <location>
        <begin position="157"/>
        <end position="176"/>
    </location>
</feature>
<name>A0ABP8MN89_9BACT</name>
<dbReference type="PANTHER" id="PTHR30012">
    <property type="entry name" value="GENERAL SECRETION PATHWAY PROTEIN"/>
    <property type="match status" value="1"/>
</dbReference>
<evidence type="ECO:0000256" key="1">
    <source>
        <dbReference type="SAM" id="Phobius"/>
    </source>
</evidence>
<sequence length="321" mass="35211">MTEFDQIVDFNEQLVLIADSGLPVAIHSEGTPQSVDKTVSQLNARIGVRVARGDTVQAAIAEDPAISPQYRQSLLTLLRTGDSAAALDAATAAARSQRVLKRNVSQWLFQLAIIVLLALVAFVFTLSFTTPQFESFYRDMGIQEGSVLLLLEVLRDWMAVWLTVLLILGAIGWLGWRAYRDRLDWAAVPGGKGYRRAIKNSELAEQMAGLIEQGIPLSDALVICGVHNTAESTEDRATAARFDAAPLLRWAFDEGVDDPSRGEVLRFVAAMYRQKAERLAAVWRFLVPSIATAVVGGIIVLLYALSLFLPWVHFLGVLAFA</sequence>